<evidence type="ECO:0000256" key="6">
    <source>
        <dbReference type="ARBA" id="ARBA00022741"/>
    </source>
</evidence>
<reference evidence="17 18" key="1">
    <citation type="submission" date="2019-02" db="EMBL/GenBank/DDBJ databases">
        <title>Deep-cultivation of Planctomycetes and their phenomic and genomic characterization uncovers novel biology.</title>
        <authorList>
            <person name="Wiegand S."/>
            <person name="Jogler M."/>
            <person name="Boedeker C."/>
            <person name="Pinto D."/>
            <person name="Vollmers J."/>
            <person name="Rivas-Marin E."/>
            <person name="Kohn T."/>
            <person name="Peeters S.H."/>
            <person name="Heuer A."/>
            <person name="Rast P."/>
            <person name="Oberbeckmann S."/>
            <person name="Bunk B."/>
            <person name="Jeske O."/>
            <person name="Meyerdierks A."/>
            <person name="Storesund J.E."/>
            <person name="Kallscheuer N."/>
            <person name="Luecker S."/>
            <person name="Lage O.M."/>
            <person name="Pohl T."/>
            <person name="Merkel B.J."/>
            <person name="Hornburger P."/>
            <person name="Mueller R.-W."/>
            <person name="Bruemmer F."/>
            <person name="Labrenz M."/>
            <person name="Spormann A.M."/>
            <person name="Op den Camp H."/>
            <person name="Overmann J."/>
            <person name="Amann R."/>
            <person name="Jetten M.S.M."/>
            <person name="Mascher T."/>
            <person name="Medema M.H."/>
            <person name="Devos D.P."/>
            <person name="Kaster A.-K."/>
            <person name="Ovreas L."/>
            <person name="Rohde M."/>
            <person name="Galperin M.Y."/>
            <person name="Jogler C."/>
        </authorList>
    </citation>
    <scope>NUCLEOTIDE SEQUENCE [LARGE SCALE GENOMIC DNA]</scope>
    <source>
        <strain evidence="17 18">Pan181</strain>
    </source>
</reference>
<keyword evidence="18" id="KW-1185">Reference proteome</keyword>
<evidence type="ECO:0000256" key="13">
    <source>
        <dbReference type="SAM" id="Coils"/>
    </source>
</evidence>
<name>A0A518AKT8_9BACT</name>
<dbReference type="GO" id="GO:0005524">
    <property type="term" value="F:ATP binding"/>
    <property type="evidence" value="ECO:0007669"/>
    <property type="project" value="UniProtKB-KW"/>
</dbReference>
<comment type="similarity">
    <text evidence="2">Belongs to the etk/wzc family.</text>
</comment>
<evidence type="ECO:0000256" key="3">
    <source>
        <dbReference type="ARBA" id="ARBA00022475"/>
    </source>
</evidence>
<evidence type="ECO:0000259" key="16">
    <source>
        <dbReference type="Pfam" id="PF02706"/>
    </source>
</evidence>
<dbReference type="InterPro" id="IPR003856">
    <property type="entry name" value="LPS_length_determ_N"/>
</dbReference>
<evidence type="ECO:0000256" key="1">
    <source>
        <dbReference type="ARBA" id="ARBA00004651"/>
    </source>
</evidence>
<sequence length="760" mass="83793">MLKTPESNNLSSMEQSDDISTSDMIHAGLRIWRTLSYRRYYVIASLVVCCVLGFAYYLAAPRYYQSTAKLLINERKADELTSVGDQIANDDLMANQRDLVTSAIVVSNALANLDSEHLIDLERVPRSDWVEDLTDRLSASISRKGSFVEVRYRSLDPDAAAAVVSEVVNSYLSFVDQTHKGSAGDTIEMLDGRLKQVQTDIQDKQRQLIELRDRVGHLALGDEKEAIDPIVQRALSLNESWIEAQQQRVDLEARLAAVNSSIARGDDMRQHLMSLEETLGQQVLISSLGMSSDDLSSIRERERERLEAEREMQSLSPYLGPNNPRMLELKARIDGIDQYLTNYRTAAGQRIAGMTGNELGPMMQELLRQSIAQTLEQEKQKEAAFVAARTEAAKQSSQLVELRTCERDLVRLENLHDSLIDRLDSADIYQSQGPIQAVVVEDPLPELKPVSPRIKTVFLMSVLSGLIVGVSLAYIQDALDDRFNSPEELTAQLGVPVLTLVQRLEPLVGDGLQSLHTHMCPNASDSEAFRTLRTSLSLMTDASERILVSSAEPSDGKTTVSANLAVAFAQAGKRTLVIDADLRRPGMTTLLGLKGQAGVADILTSEEPTASIAPRHVVHTDEPRLDVIPAGLRRPNPAELLSSQEFIELLAWADSQYDQVLVDCPPVLAVSDAQIVGRLVDGAILVVRPDKNHRRLVARACESFRNTGSQVLGVVANDVSDMHGSGYGYGYGYSYHSEDEEEPLPGEASLPHDDDSRRAA</sequence>
<dbReference type="InterPro" id="IPR027417">
    <property type="entry name" value="P-loop_NTPase"/>
</dbReference>
<dbReference type="GO" id="GO:0005886">
    <property type="term" value="C:plasma membrane"/>
    <property type="evidence" value="ECO:0007669"/>
    <property type="project" value="UniProtKB-SubCell"/>
</dbReference>
<accession>A0A518AKT8</accession>
<dbReference type="EC" id="2.7.10.2" evidence="17"/>
<keyword evidence="3" id="KW-1003">Cell membrane</keyword>
<evidence type="ECO:0000256" key="12">
    <source>
        <dbReference type="ARBA" id="ARBA00053015"/>
    </source>
</evidence>
<dbReference type="InterPro" id="IPR050445">
    <property type="entry name" value="Bact_polysacc_biosynth/exp"/>
</dbReference>
<evidence type="ECO:0000256" key="11">
    <source>
        <dbReference type="ARBA" id="ARBA00023137"/>
    </source>
</evidence>
<feature type="coiled-coil region" evidence="13">
    <location>
        <begin position="187"/>
        <end position="214"/>
    </location>
</feature>
<dbReference type="CDD" id="cd05387">
    <property type="entry name" value="BY-kinase"/>
    <property type="match status" value="1"/>
</dbReference>
<feature type="domain" description="Polysaccharide chain length determinant N-terminal" evidence="16">
    <location>
        <begin position="30"/>
        <end position="112"/>
    </location>
</feature>
<evidence type="ECO:0000256" key="14">
    <source>
        <dbReference type="SAM" id="MobiDB-lite"/>
    </source>
</evidence>
<keyword evidence="6" id="KW-0547">Nucleotide-binding</keyword>
<evidence type="ECO:0000256" key="10">
    <source>
        <dbReference type="ARBA" id="ARBA00023136"/>
    </source>
</evidence>
<dbReference type="RefSeq" id="WP_145246223.1">
    <property type="nucleotide sequence ID" value="NZ_CP036278.1"/>
</dbReference>
<dbReference type="InterPro" id="IPR033756">
    <property type="entry name" value="YlxH/NBP35"/>
</dbReference>
<evidence type="ECO:0000313" key="18">
    <source>
        <dbReference type="Proteomes" id="UP000315750"/>
    </source>
</evidence>
<dbReference type="NCBIfam" id="TIGR01007">
    <property type="entry name" value="eps_fam"/>
    <property type="match status" value="1"/>
</dbReference>
<dbReference type="InterPro" id="IPR005702">
    <property type="entry name" value="Wzc-like_C"/>
</dbReference>
<dbReference type="EMBL" id="CP036278">
    <property type="protein sequence ID" value="QDU55353.1"/>
    <property type="molecule type" value="Genomic_DNA"/>
</dbReference>
<evidence type="ECO:0000256" key="9">
    <source>
        <dbReference type="ARBA" id="ARBA00022989"/>
    </source>
</evidence>
<keyword evidence="9 15" id="KW-1133">Transmembrane helix</keyword>
<dbReference type="Gene3D" id="3.40.50.300">
    <property type="entry name" value="P-loop containing nucleotide triphosphate hydrolases"/>
    <property type="match status" value="1"/>
</dbReference>
<dbReference type="Pfam" id="PF02706">
    <property type="entry name" value="Wzz"/>
    <property type="match status" value="1"/>
</dbReference>
<evidence type="ECO:0000256" key="2">
    <source>
        <dbReference type="ARBA" id="ARBA00008883"/>
    </source>
</evidence>
<dbReference type="SUPFAM" id="SSF52540">
    <property type="entry name" value="P-loop containing nucleoside triphosphate hydrolases"/>
    <property type="match status" value="1"/>
</dbReference>
<proteinExistence type="inferred from homology"/>
<feature type="compositionally biased region" description="Basic and acidic residues" evidence="14">
    <location>
        <begin position="750"/>
        <end position="760"/>
    </location>
</feature>
<comment type="subcellular location">
    <subcellularLocation>
        <location evidence="1">Cell membrane</location>
        <topology evidence="1">Multi-pass membrane protein</topology>
    </subcellularLocation>
</comment>
<dbReference type="PANTHER" id="PTHR32309:SF13">
    <property type="entry name" value="FERRIC ENTEROBACTIN TRANSPORT PROTEIN FEPE"/>
    <property type="match status" value="1"/>
</dbReference>
<evidence type="ECO:0000256" key="15">
    <source>
        <dbReference type="SAM" id="Phobius"/>
    </source>
</evidence>
<organism evidence="17 18">
    <name type="scientific">Aeoliella mucimassa</name>
    <dbReference type="NCBI Taxonomy" id="2527972"/>
    <lineage>
        <taxon>Bacteria</taxon>
        <taxon>Pseudomonadati</taxon>
        <taxon>Planctomycetota</taxon>
        <taxon>Planctomycetia</taxon>
        <taxon>Pirellulales</taxon>
        <taxon>Lacipirellulaceae</taxon>
        <taxon>Aeoliella</taxon>
    </lineage>
</organism>
<dbReference type="AlphaFoldDB" id="A0A518AKT8"/>
<keyword evidence="10 15" id="KW-0472">Membrane</keyword>
<keyword evidence="11" id="KW-0829">Tyrosine-protein kinase</keyword>
<protein>
    <submittedName>
        <fullName evidence="17">Tyrosine-protein kinase YwqD</fullName>
        <ecNumber evidence="17">2.7.10.2</ecNumber>
    </submittedName>
</protein>
<evidence type="ECO:0000256" key="4">
    <source>
        <dbReference type="ARBA" id="ARBA00022679"/>
    </source>
</evidence>
<evidence type="ECO:0000256" key="5">
    <source>
        <dbReference type="ARBA" id="ARBA00022692"/>
    </source>
</evidence>
<dbReference type="OrthoDB" id="9794577at2"/>
<evidence type="ECO:0000256" key="8">
    <source>
        <dbReference type="ARBA" id="ARBA00022840"/>
    </source>
</evidence>
<feature type="region of interest" description="Disordered" evidence="14">
    <location>
        <begin position="736"/>
        <end position="760"/>
    </location>
</feature>
<dbReference type="FunFam" id="3.40.50.300:FF:000527">
    <property type="entry name" value="Tyrosine-protein kinase etk"/>
    <property type="match status" value="1"/>
</dbReference>
<dbReference type="Proteomes" id="UP000315750">
    <property type="component" value="Chromosome"/>
</dbReference>
<evidence type="ECO:0000313" key="17">
    <source>
        <dbReference type="EMBL" id="QDU55353.1"/>
    </source>
</evidence>
<dbReference type="GO" id="GO:0042802">
    <property type="term" value="F:identical protein binding"/>
    <property type="evidence" value="ECO:0007669"/>
    <property type="project" value="UniProtKB-ARBA"/>
</dbReference>
<dbReference type="KEGG" id="amuc:Pan181_15420"/>
<keyword evidence="13" id="KW-0175">Coiled coil</keyword>
<keyword evidence="7 17" id="KW-0418">Kinase</keyword>
<keyword evidence="4 17" id="KW-0808">Transferase</keyword>
<keyword evidence="8" id="KW-0067">ATP-binding</keyword>
<comment type="catalytic activity">
    <reaction evidence="12">
        <text>L-tyrosyl-[protein] + ATP = O-phospho-L-tyrosyl-[protein] + ADP + H(+)</text>
        <dbReference type="Rhea" id="RHEA:10596"/>
        <dbReference type="Rhea" id="RHEA-COMP:10136"/>
        <dbReference type="Rhea" id="RHEA-COMP:20101"/>
        <dbReference type="ChEBI" id="CHEBI:15378"/>
        <dbReference type="ChEBI" id="CHEBI:30616"/>
        <dbReference type="ChEBI" id="CHEBI:46858"/>
        <dbReference type="ChEBI" id="CHEBI:61978"/>
        <dbReference type="ChEBI" id="CHEBI:456216"/>
    </reaction>
</comment>
<dbReference type="GO" id="GO:0004715">
    <property type="term" value="F:non-membrane spanning protein tyrosine kinase activity"/>
    <property type="evidence" value="ECO:0007669"/>
    <property type="project" value="UniProtKB-EC"/>
</dbReference>
<evidence type="ECO:0000256" key="7">
    <source>
        <dbReference type="ARBA" id="ARBA00022777"/>
    </source>
</evidence>
<feature type="transmembrane region" description="Helical" evidence="15">
    <location>
        <begin position="40"/>
        <end position="59"/>
    </location>
</feature>
<dbReference type="PANTHER" id="PTHR32309">
    <property type="entry name" value="TYROSINE-PROTEIN KINASE"/>
    <property type="match status" value="1"/>
</dbReference>
<dbReference type="Pfam" id="PF10609">
    <property type="entry name" value="ParA"/>
    <property type="match status" value="1"/>
</dbReference>
<gene>
    <name evidence="17" type="primary">ywqD</name>
    <name evidence="17" type="ORF">Pan181_15420</name>
</gene>
<keyword evidence="5 15" id="KW-0812">Transmembrane</keyword>